<dbReference type="GO" id="GO:0005829">
    <property type="term" value="C:cytosol"/>
    <property type="evidence" value="ECO:0007669"/>
    <property type="project" value="TreeGrafter"/>
</dbReference>
<protein>
    <submittedName>
        <fullName evidence="1">Phosphonatase-like hydrolase</fullName>
    </submittedName>
</protein>
<accession>A0A7W3W3A5</accession>
<dbReference type="InterPro" id="IPR022468">
    <property type="entry name" value="PhnX-like"/>
</dbReference>
<dbReference type="InterPro" id="IPR023214">
    <property type="entry name" value="HAD_sf"/>
</dbReference>
<dbReference type="PANTHER" id="PTHR43434">
    <property type="entry name" value="PHOSPHOGLYCOLATE PHOSPHATASE"/>
    <property type="match status" value="1"/>
</dbReference>
<sequence>MTRAVELVVLDMAGTTVRDDGAVEAAFSAALEAVGVPAGSPEREDVDAYVRDTMGQSKIEVFRALFPADGVAEKANQVFETAFASQAIEVAAPLPGAEEAIDKLRAQGRRVCLSTGFSAATRDALLERLGWTDLADLVVCPADAGGRGRPFPDMVLTAVLRLGITDVRAVAVAGDTGFDMLTGRRAGASVAAGVLTGAHDEATLRAHGATHVLGSVAELPAVLEELGGAVFPRCS</sequence>
<dbReference type="NCBIfam" id="TIGR03351">
    <property type="entry name" value="PhnX-like"/>
    <property type="match status" value="1"/>
</dbReference>
<dbReference type="InterPro" id="IPR050155">
    <property type="entry name" value="HAD-like_hydrolase_sf"/>
</dbReference>
<proteinExistence type="predicted"/>
<dbReference type="InterPro" id="IPR036412">
    <property type="entry name" value="HAD-like_sf"/>
</dbReference>
<dbReference type="PANTHER" id="PTHR43434:SF19">
    <property type="entry name" value="PHOSPHONOACETALDEHYDE HYDROLASE"/>
    <property type="match status" value="1"/>
</dbReference>
<dbReference type="Pfam" id="PF00702">
    <property type="entry name" value="Hydrolase"/>
    <property type="match status" value="1"/>
</dbReference>
<name>A0A7W3W3A5_9PSEU</name>
<dbReference type="SUPFAM" id="SSF56784">
    <property type="entry name" value="HAD-like"/>
    <property type="match status" value="1"/>
</dbReference>
<dbReference type="GO" id="GO:0006281">
    <property type="term" value="P:DNA repair"/>
    <property type="evidence" value="ECO:0007669"/>
    <property type="project" value="TreeGrafter"/>
</dbReference>
<organism evidence="1 2">
    <name type="scientific">Amycolatopsis dendrobii</name>
    <dbReference type="NCBI Taxonomy" id="2760662"/>
    <lineage>
        <taxon>Bacteria</taxon>
        <taxon>Bacillati</taxon>
        <taxon>Actinomycetota</taxon>
        <taxon>Actinomycetes</taxon>
        <taxon>Pseudonocardiales</taxon>
        <taxon>Pseudonocardiaceae</taxon>
        <taxon>Amycolatopsis</taxon>
    </lineage>
</organism>
<dbReference type="GO" id="GO:0008967">
    <property type="term" value="F:phosphoglycolate phosphatase activity"/>
    <property type="evidence" value="ECO:0007669"/>
    <property type="project" value="TreeGrafter"/>
</dbReference>
<dbReference type="SFLD" id="SFLDS00003">
    <property type="entry name" value="Haloacid_Dehalogenase"/>
    <property type="match status" value="1"/>
</dbReference>
<dbReference type="EMBL" id="JACGZW010000012">
    <property type="protein sequence ID" value="MBB1158063.1"/>
    <property type="molecule type" value="Genomic_DNA"/>
</dbReference>
<dbReference type="AlphaFoldDB" id="A0A7W3W3A5"/>
<dbReference type="Proteomes" id="UP000526734">
    <property type="component" value="Unassembled WGS sequence"/>
</dbReference>
<dbReference type="SFLD" id="SFLDG01129">
    <property type="entry name" value="C1.5:_HAD__Beta-PGM__Phosphata"/>
    <property type="match status" value="1"/>
</dbReference>
<gene>
    <name evidence="1" type="ORF">H4281_33365</name>
</gene>
<keyword evidence="1" id="KW-0378">Hydrolase</keyword>
<dbReference type="Gene3D" id="3.40.50.1000">
    <property type="entry name" value="HAD superfamily/HAD-like"/>
    <property type="match status" value="1"/>
</dbReference>
<keyword evidence="2" id="KW-1185">Reference proteome</keyword>
<evidence type="ECO:0000313" key="1">
    <source>
        <dbReference type="EMBL" id="MBB1158063.1"/>
    </source>
</evidence>
<comment type="caution">
    <text evidence="1">The sequence shown here is derived from an EMBL/GenBank/DDBJ whole genome shotgun (WGS) entry which is preliminary data.</text>
</comment>
<dbReference type="RefSeq" id="WP_182894832.1">
    <property type="nucleotide sequence ID" value="NZ_JACGZW010000012.1"/>
</dbReference>
<reference evidence="1 2" key="1">
    <citation type="submission" date="2020-08" db="EMBL/GenBank/DDBJ databases">
        <title>Amycolatopsis sp. nov. DR6-1 isolated from Dendrobium heterocarpum.</title>
        <authorList>
            <person name="Tedsree N."/>
            <person name="Kuncharoen N."/>
            <person name="Likhitwitayawuid K."/>
            <person name="Tanasupawat S."/>
        </authorList>
    </citation>
    <scope>NUCLEOTIDE SEQUENCE [LARGE SCALE GENOMIC DNA]</scope>
    <source>
        <strain evidence="1 2">DR6-1</strain>
    </source>
</reference>
<evidence type="ECO:0000313" key="2">
    <source>
        <dbReference type="Proteomes" id="UP000526734"/>
    </source>
</evidence>